<protein>
    <submittedName>
        <fullName evidence="1">Uncharacterized protein</fullName>
    </submittedName>
</protein>
<evidence type="ECO:0000313" key="2">
    <source>
        <dbReference type="Proteomes" id="UP000663720"/>
    </source>
</evidence>
<keyword evidence="2" id="KW-1185">Reference proteome</keyword>
<accession>A0A975B870</accession>
<reference evidence="1" key="1">
    <citation type="journal article" date="2021" name="Microb. Physiol.">
        <title>Proteogenomic Insights into the Physiology of Marine, Sulfate-Reducing, Filamentous Desulfonema limicola and Desulfonema magnum.</title>
        <authorList>
            <person name="Schnaars V."/>
            <person name="Wohlbrand L."/>
            <person name="Scheve S."/>
            <person name="Hinrichs C."/>
            <person name="Reinhardt R."/>
            <person name="Rabus R."/>
        </authorList>
    </citation>
    <scope>NUCLEOTIDE SEQUENCE</scope>
    <source>
        <strain evidence="1">5ac10</strain>
    </source>
</reference>
<gene>
    <name evidence="1" type="ORF">dnl_28660</name>
</gene>
<dbReference type="KEGG" id="dli:dnl_28660"/>
<name>A0A975B870_9BACT</name>
<sequence length="78" mass="8555">MSSVSQRTGDKTVRGCQLWKHRTGAGARNDDMDNTCELLINVVSDRKPKMLTGLNQKGKGCGWSVRDSLHAIYYSPGG</sequence>
<dbReference type="Proteomes" id="UP000663720">
    <property type="component" value="Chromosome"/>
</dbReference>
<organism evidence="1 2">
    <name type="scientific">Desulfonema limicola</name>
    <dbReference type="NCBI Taxonomy" id="45656"/>
    <lineage>
        <taxon>Bacteria</taxon>
        <taxon>Pseudomonadati</taxon>
        <taxon>Thermodesulfobacteriota</taxon>
        <taxon>Desulfobacteria</taxon>
        <taxon>Desulfobacterales</taxon>
        <taxon>Desulfococcaceae</taxon>
        <taxon>Desulfonema</taxon>
    </lineage>
</organism>
<evidence type="ECO:0000313" key="1">
    <source>
        <dbReference type="EMBL" id="QTA80559.1"/>
    </source>
</evidence>
<dbReference type="AlphaFoldDB" id="A0A975B870"/>
<dbReference type="EMBL" id="CP061799">
    <property type="protein sequence ID" value="QTA80559.1"/>
    <property type="molecule type" value="Genomic_DNA"/>
</dbReference>
<proteinExistence type="predicted"/>